<sequence>MNSCIYGLMSIKTTVKYCSLLKISCRHYAKKDSGSVSMIGGAFKKKKMGGKMGAVMEKKVLPVETDPERLVNFACGTNIYKTGEDVQLKPHSEYPEWLWSIRLGKPPPLEELDPDSKEYWRRLRKMAMRRNNQLQKLKKF</sequence>
<keyword evidence="4" id="KW-0496">Mitochondrion</keyword>
<accession>A0A653BFN3</accession>
<evidence type="ECO:0000313" key="8">
    <source>
        <dbReference type="EMBL" id="VEN34094.1"/>
    </source>
</evidence>
<evidence type="ECO:0000256" key="7">
    <source>
        <dbReference type="ARBA" id="ARBA00035179"/>
    </source>
</evidence>
<evidence type="ECO:0000256" key="1">
    <source>
        <dbReference type="ARBA" id="ARBA00004173"/>
    </source>
</evidence>
<gene>
    <name evidence="8" type="ORF">CALMAC_LOCUS408</name>
</gene>
<dbReference type="Proteomes" id="UP000410492">
    <property type="component" value="Unassembled WGS sequence"/>
</dbReference>
<keyword evidence="9" id="KW-1185">Reference proteome</keyword>
<evidence type="ECO:0000256" key="2">
    <source>
        <dbReference type="ARBA" id="ARBA00022946"/>
    </source>
</evidence>
<dbReference type="PANTHER" id="PTHR28595:SF1">
    <property type="entry name" value="LARGE RIBOSOMAL SUBUNIT PROTEIN ML54"/>
    <property type="match status" value="1"/>
</dbReference>
<dbReference type="OrthoDB" id="10252718at2759"/>
<keyword evidence="5" id="KW-0687">Ribonucleoprotein</keyword>
<comment type="similarity">
    <text evidence="6">Belongs to the mitochondrion-specific ribosomal protein mL54 family.</text>
</comment>
<proteinExistence type="inferred from homology"/>
<evidence type="ECO:0000256" key="6">
    <source>
        <dbReference type="ARBA" id="ARBA00033752"/>
    </source>
</evidence>
<dbReference type="Pfam" id="PF08561">
    <property type="entry name" value="Ribosomal_L37"/>
    <property type="match status" value="1"/>
</dbReference>
<evidence type="ECO:0000256" key="4">
    <source>
        <dbReference type="ARBA" id="ARBA00023128"/>
    </source>
</evidence>
<evidence type="ECO:0000256" key="5">
    <source>
        <dbReference type="ARBA" id="ARBA00023274"/>
    </source>
</evidence>
<evidence type="ECO:0000313" key="9">
    <source>
        <dbReference type="Proteomes" id="UP000410492"/>
    </source>
</evidence>
<dbReference type="InterPro" id="IPR013870">
    <property type="entry name" value="Ribosomal_mL54"/>
</dbReference>
<organism evidence="8 9">
    <name type="scientific">Callosobruchus maculatus</name>
    <name type="common">Southern cowpea weevil</name>
    <name type="synonym">Pulse bruchid</name>
    <dbReference type="NCBI Taxonomy" id="64391"/>
    <lineage>
        <taxon>Eukaryota</taxon>
        <taxon>Metazoa</taxon>
        <taxon>Ecdysozoa</taxon>
        <taxon>Arthropoda</taxon>
        <taxon>Hexapoda</taxon>
        <taxon>Insecta</taxon>
        <taxon>Pterygota</taxon>
        <taxon>Neoptera</taxon>
        <taxon>Endopterygota</taxon>
        <taxon>Coleoptera</taxon>
        <taxon>Polyphaga</taxon>
        <taxon>Cucujiformia</taxon>
        <taxon>Chrysomeloidea</taxon>
        <taxon>Chrysomelidae</taxon>
        <taxon>Bruchinae</taxon>
        <taxon>Bruchini</taxon>
        <taxon>Callosobruchus</taxon>
    </lineage>
</organism>
<comment type="subcellular location">
    <subcellularLocation>
        <location evidence="1">Mitochondrion</location>
    </subcellularLocation>
</comment>
<keyword evidence="3" id="KW-0689">Ribosomal protein</keyword>
<dbReference type="GO" id="GO:0005762">
    <property type="term" value="C:mitochondrial large ribosomal subunit"/>
    <property type="evidence" value="ECO:0007669"/>
    <property type="project" value="TreeGrafter"/>
</dbReference>
<reference evidence="8 9" key="1">
    <citation type="submission" date="2019-01" db="EMBL/GenBank/DDBJ databases">
        <authorList>
            <person name="Sayadi A."/>
        </authorList>
    </citation>
    <scope>NUCLEOTIDE SEQUENCE [LARGE SCALE GENOMIC DNA]</scope>
</reference>
<evidence type="ECO:0000256" key="3">
    <source>
        <dbReference type="ARBA" id="ARBA00022980"/>
    </source>
</evidence>
<dbReference type="GO" id="GO:0003735">
    <property type="term" value="F:structural constituent of ribosome"/>
    <property type="evidence" value="ECO:0007669"/>
    <property type="project" value="TreeGrafter"/>
</dbReference>
<dbReference type="AlphaFoldDB" id="A0A653BFN3"/>
<dbReference type="EMBL" id="CAACVG010000442">
    <property type="protein sequence ID" value="VEN34094.1"/>
    <property type="molecule type" value="Genomic_DNA"/>
</dbReference>
<dbReference type="PANTHER" id="PTHR28595">
    <property type="entry name" value="39S RIBOSOMAL PROTEIN L54, MITOCHONDRIAL"/>
    <property type="match status" value="1"/>
</dbReference>
<keyword evidence="2" id="KW-0809">Transit peptide</keyword>
<name>A0A653BFN3_CALMS</name>
<protein>
    <recommendedName>
        <fullName evidence="7">Large ribosomal subunit protein mL54</fullName>
    </recommendedName>
</protein>